<dbReference type="OrthoDB" id="61110at2759"/>
<feature type="domain" description="RCC1-like" evidence="4">
    <location>
        <begin position="39"/>
        <end position="418"/>
    </location>
</feature>
<dbReference type="InterPro" id="IPR009091">
    <property type="entry name" value="RCC1/BLIP-II"/>
</dbReference>
<evidence type="ECO:0000313" key="5">
    <source>
        <dbReference type="Proteomes" id="UP000504635"/>
    </source>
</evidence>
<dbReference type="AlphaFoldDB" id="A0A6J2YX79"/>
<feature type="repeat" description="RCC1" evidence="3">
    <location>
        <begin position="369"/>
        <end position="422"/>
    </location>
</feature>
<dbReference type="GeneID" id="115891533"/>
<feature type="repeat" description="RCC1" evidence="3">
    <location>
        <begin position="141"/>
        <end position="192"/>
    </location>
</feature>
<evidence type="ECO:0000256" key="3">
    <source>
        <dbReference type="PROSITE-ProRule" id="PRU00235"/>
    </source>
</evidence>
<organism evidence="5 6">
    <name type="scientific">Sitophilus oryzae</name>
    <name type="common">Rice weevil</name>
    <name type="synonym">Curculio oryzae</name>
    <dbReference type="NCBI Taxonomy" id="7048"/>
    <lineage>
        <taxon>Eukaryota</taxon>
        <taxon>Metazoa</taxon>
        <taxon>Ecdysozoa</taxon>
        <taxon>Arthropoda</taxon>
        <taxon>Hexapoda</taxon>
        <taxon>Insecta</taxon>
        <taxon>Pterygota</taxon>
        <taxon>Neoptera</taxon>
        <taxon>Endopterygota</taxon>
        <taxon>Coleoptera</taxon>
        <taxon>Polyphaga</taxon>
        <taxon>Cucujiformia</taxon>
        <taxon>Curculionidae</taxon>
        <taxon>Dryophthorinae</taxon>
        <taxon>Sitophilus</taxon>
    </lineage>
</organism>
<dbReference type="Pfam" id="PF25390">
    <property type="entry name" value="WD40_RLD"/>
    <property type="match status" value="1"/>
</dbReference>
<dbReference type="InterPro" id="IPR000408">
    <property type="entry name" value="Reg_chr_condens"/>
</dbReference>
<evidence type="ECO:0000259" key="4">
    <source>
        <dbReference type="Pfam" id="PF25390"/>
    </source>
</evidence>
<dbReference type="PROSITE" id="PS00625">
    <property type="entry name" value="RCC1_1"/>
    <property type="match status" value="1"/>
</dbReference>
<evidence type="ECO:0000313" key="6">
    <source>
        <dbReference type="RefSeq" id="XP_030767877.1"/>
    </source>
</evidence>
<dbReference type="KEGG" id="soy:115891533"/>
<dbReference type="InParanoid" id="A0A6J2YX79"/>
<reference evidence="6" key="1">
    <citation type="submission" date="2025-08" db="UniProtKB">
        <authorList>
            <consortium name="RefSeq"/>
        </authorList>
    </citation>
    <scope>IDENTIFICATION</scope>
    <source>
        <tissue evidence="6">Gonads</tissue>
    </source>
</reference>
<feature type="repeat" description="RCC1" evidence="3">
    <location>
        <begin position="316"/>
        <end position="368"/>
    </location>
</feature>
<dbReference type="PROSITE" id="PS50012">
    <property type="entry name" value="RCC1_3"/>
    <property type="match status" value="6"/>
</dbReference>
<keyword evidence="5" id="KW-1185">Reference proteome</keyword>
<feature type="repeat" description="RCC1" evidence="3">
    <location>
        <begin position="88"/>
        <end position="140"/>
    </location>
</feature>
<feature type="repeat" description="RCC1" evidence="3">
    <location>
        <begin position="37"/>
        <end position="87"/>
    </location>
</feature>
<gene>
    <name evidence="6" type="primary">LOC115891533</name>
</gene>
<evidence type="ECO:0000256" key="2">
    <source>
        <dbReference type="ARBA" id="ARBA00022737"/>
    </source>
</evidence>
<dbReference type="PANTHER" id="PTHR45982:SF1">
    <property type="entry name" value="REGULATOR OF CHROMOSOME CONDENSATION"/>
    <property type="match status" value="1"/>
</dbReference>
<dbReference type="PRINTS" id="PR00633">
    <property type="entry name" value="RCCNDNSATION"/>
</dbReference>
<dbReference type="GO" id="GO:0005737">
    <property type="term" value="C:cytoplasm"/>
    <property type="evidence" value="ECO:0007669"/>
    <property type="project" value="TreeGrafter"/>
</dbReference>
<evidence type="ECO:0000256" key="1">
    <source>
        <dbReference type="ARBA" id="ARBA00022658"/>
    </source>
</evidence>
<dbReference type="RefSeq" id="XP_030767877.1">
    <property type="nucleotide sequence ID" value="XM_030912017.1"/>
</dbReference>
<dbReference type="FunCoup" id="A0A6J2YX79">
    <property type="interactions" value="2246"/>
</dbReference>
<keyword evidence="2" id="KW-0677">Repeat</keyword>
<dbReference type="PANTHER" id="PTHR45982">
    <property type="entry name" value="REGULATOR OF CHROMOSOME CONDENSATION"/>
    <property type="match status" value="1"/>
</dbReference>
<dbReference type="PROSITE" id="PS00626">
    <property type="entry name" value="RCC1_2"/>
    <property type="match status" value="4"/>
</dbReference>
<dbReference type="Gene3D" id="2.130.10.30">
    <property type="entry name" value="Regulator of chromosome condensation 1/beta-lactamase-inhibitor protein II"/>
    <property type="match status" value="1"/>
</dbReference>
<name>A0A6J2YX79_SITOR</name>
<dbReference type="InterPro" id="IPR051553">
    <property type="entry name" value="Ran_GTPase-activating"/>
</dbReference>
<sequence length="434" mass="46809">MAPKRKNIESHLNEVAKPKRTKFTLDQTKFPRNTIKGVILVTGAGDVGQLGLGPDVLEKSRPALVNLTSEITDICAGGMHTACLTKDGKVLTFGCNDEGALGRITDGQEDAEFIPGEVALPGKVVQISTGDSHTVALLDDGRVFAWGTFRDSHGNMGMTVNGNEPLPYEIIKNQHIVKIASGADHIVFLTIQGEVWTCGCAEQGQLGRTSVRGSSRNARNGIDKGNIAKLVKPAPINVKLSLKLHFDNIWAGIYCTFVKVADGNDIYVFGLNNFNQIGLDIQAPEFFPKKSLEFSKYTWQVISSGQHHTIGLTNAGKVFTLGRKEYGRLGLGKDCEDAKVLTEVKGLSDKKVTNIACGSCTSFAVTEEGQLFGWGMGSNGQLGLGEEEDCFEPTLIQSKQLKDRKVIRVSSGGQHTVILCESDSNNKNGLTNGK</sequence>
<keyword evidence="1" id="KW-0344">Guanine-nucleotide releasing factor</keyword>
<accession>A0A6J2YX79</accession>
<dbReference type="CTD" id="1104"/>
<dbReference type="InterPro" id="IPR058923">
    <property type="entry name" value="RCC1-like_dom"/>
</dbReference>
<dbReference type="SUPFAM" id="SSF50985">
    <property type="entry name" value="RCC1/BLIP-II"/>
    <property type="match status" value="1"/>
</dbReference>
<feature type="repeat" description="RCC1" evidence="3">
    <location>
        <begin position="264"/>
        <end position="315"/>
    </location>
</feature>
<dbReference type="GO" id="GO:0005085">
    <property type="term" value="F:guanyl-nucleotide exchange factor activity"/>
    <property type="evidence" value="ECO:0007669"/>
    <property type="project" value="TreeGrafter"/>
</dbReference>
<dbReference type="Proteomes" id="UP000504635">
    <property type="component" value="Unplaced"/>
</dbReference>
<proteinExistence type="predicted"/>
<protein>
    <submittedName>
        <fullName evidence="6">Regulator of chromosome condensation</fullName>
    </submittedName>
</protein>